<comment type="subcellular location">
    <subcellularLocation>
        <location evidence="1">Cell membrane</location>
        <topology evidence="1">Multi-pass membrane protein</topology>
    </subcellularLocation>
</comment>
<feature type="domain" description="MacB-like periplasmic core" evidence="8">
    <location>
        <begin position="501"/>
        <end position="642"/>
    </location>
</feature>
<evidence type="ECO:0000256" key="5">
    <source>
        <dbReference type="ARBA" id="ARBA00023136"/>
    </source>
</evidence>
<feature type="domain" description="ABC3 transporter permease C-terminal" evidence="7">
    <location>
        <begin position="301"/>
        <end position="415"/>
    </location>
</feature>
<keyword evidence="3 6" id="KW-0812">Transmembrane</keyword>
<keyword evidence="2" id="KW-1003">Cell membrane</keyword>
<evidence type="ECO:0000313" key="10">
    <source>
        <dbReference type="Proteomes" id="UP000632774"/>
    </source>
</evidence>
<evidence type="ECO:0000313" key="9">
    <source>
        <dbReference type="EMBL" id="MBE9666457.1"/>
    </source>
</evidence>
<dbReference type="Proteomes" id="UP000632774">
    <property type="component" value="Unassembled WGS sequence"/>
</dbReference>
<feature type="transmembrane region" description="Helical" evidence="6">
    <location>
        <begin position="389"/>
        <end position="416"/>
    </location>
</feature>
<proteinExistence type="predicted"/>
<feature type="domain" description="ABC3 transporter permease C-terminal" evidence="7">
    <location>
        <begin position="688"/>
        <end position="800"/>
    </location>
</feature>
<protein>
    <submittedName>
        <fullName evidence="9">ABC transporter permease</fullName>
    </submittedName>
</protein>
<evidence type="ECO:0000259" key="8">
    <source>
        <dbReference type="Pfam" id="PF12704"/>
    </source>
</evidence>
<dbReference type="EMBL" id="JADFFM010000001">
    <property type="protein sequence ID" value="MBE9666457.1"/>
    <property type="molecule type" value="Genomic_DNA"/>
</dbReference>
<keyword evidence="4 6" id="KW-1133">Transmembrane helix</keyword>
<dbReference type="PANTHER" id="PTHR30572">
    <property type="entry name" value="MEMBRANE COMPONENT OF TRANSPORTER-RELATED"/>
    <property type="match status" value="1"/>
</dbReference>
<dbReference type="InterPro" id="IPR003838">
    <property type="entry name" value="ABC3_permease_C"/>
</dbReference>
<sequence length="807" mass="89932">MIKNYIKTALRNLWKGRVFNLMNILGLSVAIATCTLLFLAISFEFSFDNFHEKLPNIYQLYTTANRSSKIEKSTSMPIPLAPALKADYQDIENISRMANGGALVKYGEKQISLNIHYVDEGFLKIFTFPIISGNTNRPLQHLNDIVITEYAAKALFAKGVDPVGKTVELKLNNQAQSFIITGLAKDFPNNSSIAFDILMRFEMNPNYQQALNQWDNQNNLVYIQLNDKVDVQGFEKRLQTFVNKHFTEAINNIKRDGARPDVNGNVYTLNVTPFAHNHFNTDINGLEGAVVSQSSVISLLVIGIFILVIACINFINLSVARSFTRAREIGVRKTLGASKLQLLSQFWVETIMVCLVALVVGLVLASMVLSGFKANLKINISMGMLLHPTLLLTGIGLFVLITIIAGFYPALLMLRYKTVMVLKGSVNTTKPGKVRNTLLVVQFAISTLLIVCTLITWQQTNYMQNKPLGYNKSEVISIPTGNGVDGNQALRLFRNVVNGDPTIVSVTGAYDNLGNGKDGSQRTSINGFNYNGHELRTAIQKVDYDYLKTLDIKLIDGRDFSREYATDSNAVLVNEAMAKQISTKNALGADLPMDDKYKSRVIGIFKNYNFRSLHDDIMPLTLVMDKNYPINYIFVKVKPGNLIQGFDHVSQKWKATFPSVDYKGSWLNENTEKQYQKEKRLSTIFISSAIIAILISCIGLVAISIMIMVQRTKEIGIRKVLGSSVSSIVMLLSGDFIKLVALAAVISFPIGWWVMSDWLKGYAYRITIEWWVFALAGVAAIVIAFITISFQAIKAAIANPVKSLRSE</sequence>
<feature type="transmembrane region" description="Helical" evidence="6">
    <location>
        <begin position="21"/>
        <end position="43"/>
    </location>
</feature>
<dbReference type="InterPro" id="IPR050250">
    <property type="entry name" value="Macrolide_Exporter_MacB"/>
</dbReference>
<organism evidence="9 10">
    <name type="scientific">Mucilaginibacter boryungensis</name>
    <dbReference type="NCBI Taxonomy" id="768480"/>
    <lineage>
        <taxon>Bacteria</taxon>
        <taxon>Pseudomonadati</taxon>
        <taxon>Bacteroidota</taxon>
        <taxon>Sphingobacteriia</taxon>
        <taxon>Sphingobacteriales</taxon>
        <taxon>Sphingobacteriaceae</taxon>
        <taxon>Mucilaginibacter</taxon>
    </lineage>
</organism>
<feature type="transmembrane region" description="Helical" evidence="6">
    <location>
        <begin position="728"/>
        <end position="750"/>
    </location>
</feature>
<keyword evidence="10" id="KW-1185">Reference proteome</keyword>
<feature type="transmembrane region" description="Helical" evidence="6">
    <location>
        <begin position="296"/>
        <end position="317"/>
    </location>
</feature>
<feature type="transmembrane region" description="Helical" evidence="6">
    <location>
        <begin position="437"/>
        <end position="457"/>
    </location>
</feature>
<feature type="domain" description="MacB-like periplasmic core" evidence="8">
    <location>
        <begin position="22"/>
        <end position="240"/>
    </location>
</feature>
<feature type="transmembrane region" description="Helical" evidence="6">
    <location>
        <begin position="770"/>
        <end position="793"/>
    </location>
</feature>
<feature type="transmembrane region" description="Helical" evidence="6">
    <location>
        <begin position="684"/>
        <end position="707"/>
    </location>
</feature>
<dbReference type="InterPro" id="IPR025857">
    <property type="entry name" value="MacB_PCD"/>
</dbReference>
<evidence type="ECO:0000259" key="7">
    <source>
        <dbReference type="Pfam" id="PF02687"/>
    </source>
</evidence>
<evidence type="ECO:0000256" key="6">
    <source>
        <dbReference type="SAM" id="Phobius"/>
    </source>
</evidence>
<reference evidence="9 10" key="1">
    <citation type="submission" date="2020-10" db="EMBL/GenBank/DDBJ databases">
        <title>Mucilaginibacter mali sp. nov., isolated from rhizosphere soil of apple orchard.</title>
        <authorList>
            <person name="Lee J.-S."/>
            <person name="Kim H.S."/>
            <person name="Kim J.-S."/>
        </authorList>
    </citation>
    <scope>NUCLEOTIDE SEQUENCE [LARGE SCALE GENOMIC DNA]</scope>
    <source>
        <strain evidence="9 10">KCTC 23157</strain>
    </source>
</reference>
<dbReference type="PANTHER" id="PTHR30572:SF18">
    <property type="entry name" value="ABC-TYPE MACROLIDE FAMILY EXPORT SYSTEM PERMEASE COMPONENT 2"/>
    <property type="match status" value="1"/>
</dbReference>
<name>A0ABR9XGZ4_9SPHI</name>
<evidence type="ECO:0000256" key="2">
    <source>
        <dbReference type="ARBA" id="ARBA00022475"/>
    </source>
</evidence>
<evidence type="ECO:0000256" key="4">
    <source>
        <dbReference type="ARBA" id="ARBA00022989"/>
    </source>
</evidence>
<feature type="transmembrane region" description="Helical" evidence="6">
    <location>
        <begin position="346"/>
        <end position="369"/>
    </location>
</feature>
<gene>
    <name evidence="9" type="ORF">IRJ18_08810</name>
</gene>
<dbReference type="Pfam" id="PF12704">
    <property type="entry name" value="MacB_PCD"/>
    <property type="match status" value="2"/>
</dbReference>
<evidence type="ECO:0000256" key="1">
    <source>
        <dbReference type="ARBA" id="ARBA00004651"/>
    </source>
</evidence>
<dbReference type="Pfam" id="PF02687">
    <property type="entry name" value="FtsX"/>
    <property type="match status" value="2"/>
</dbReference>
<evidence type="ECO:0000256" key="3">
    <source>
        <dbReference type="ARBA" id="ARBA00022692"/>
    </source>
</evidence>
<accession>A0ABR9XGZ4</accession>
<keyword evidence="5 6" id="KW-0472">Membrane</keyword>
<dbReference type="RefSeq" id="WP_194105815.1">
    <property type="nucleotide sequence ID" value="NZ_JADFFM010000001.1"/>
</dbReference>
<comment type="caution">
    <text evidence="9">The sequence shown here is derived from an EMBL/GenBank/DDBJ whole genome shotgun (WGS) entry which is preliminary data.</text>
</comment>